<sequence length="304" mass="33249">MPTSLLYVVTVAIWGTSWFAMRFQLGSVPELQSIAYRFLLASAILILWCLATRRRLRFGWRDHLFCAIQGTTLFWFNYFLFYLAASRIPSGLMAVCFSTIVMMNIAGGAIFFGTRAERRVWIGALLGMAGLGLVFLPEIVGIEFSRAHLEGLILSLVATFSASLGNMVSVRHKRASMPVVESNALGMGYGALLGLVAAGLFSSPYRFDWQPTFLLSLAYLAFFASVIGFGSYLTLVQRIGADRAAYASVLFPLLALLLSTLFEGYRWTLLAGLGILLVLAGNLLVLLRPKPVPAPVTVAPPTET</sequence>
<dbReference type="RefSeq" id="WP_225308439.1">
    <property type="nucleotide sequence ID" value="NZ_CP042906.1"/>
</dbReference>
<feature type="transmembrane region" description="Helical" evidence="6">
    <location>
        <begin position="120"/>
        <end position="140"/>
    </location>
</feature>
<accession>A0A5J6MPY7</accession>
<reference evidence="8 9" key="1">
    <citation type="submission" date="2019-08" db="EMBL/GenBank/DDBJ databases">
        <title>Hyperibacter terrae gen. nov., sp. nov. and Hyperibacter viscosus sp. nov., two new members in the family Rhodospirillaceae isolated from the rhizosphere of Hypericum perforatum.</title>
        <authorList>
            <person name="Noviana Z."/>
        </authorList>
    </citation>
    <scope>NUCLEOTIDE SEQUENCE [LARGE SCALE GENOMIC DNA]</scope>
    <source>
        <strain evidence="8 9">R5913</strain>
    </source>
</reference>
<feature type="domain" description="EamA" evidence="7">
    <location>
        <begin position="151"/>
        <end position="286"/>
    </location>
</feature>
<keyword evidence="4 6" id="KW-1133">Transmembrane helix</keyword>
<feature type="transmembrane region" description="Helical" evidence="6">
    <location>
        <begin position="152"/>
        <end position="170"/>
    </location>
</feature>
<feature type="transmembrane region" description="Helical" evidence="6">
    <location>
        <begin position="91"/>
        <end position="113"/>
    </location>
</feature>
<evidence type="ECO:0000259" key="7">
    <source>
        <dbReference type="Pfam" id="PF00892"/>
    </source>
</evidence>
<dbReference type="KEGG" id="htq:FRZ44_50270"/>
<keyword evidence="5 6" id="KW-0472">Membrane</keyword>
<dbReference type="SUPFAM" id="SSF103481">
    <property type="entry name" value="Multidrug resistance efflux transporter EmrE"/>
    <property type="match status" value="2"/>
</dbReference>
<feature type="transmembrane region" description="Helical" evidence="6">
    <location>
        <begin position="64"/>
        <end position="85"/>
    </location>
</feature>
<keyword evidence="3 6" id="KW-0812">Transmembrane</keyword>
<dbReference type="PANTHER" id="PTHR32322:SF2">
    <property type="entry name" value="EAMA DOMAIN-CONTAINING PROTEIN"/>
    <property type="match status" value="1"/>
</dbReference>
<feature type="transmembrane region" description="Helical" evidence="6">
    <location>
        <begin position="5"/>
        <end position="22"/>
    </location>
</feature>
<feature type="transmembrane region" description="Helical" evidence="6">
    <location>
        <begin position="244"/>
        <end position="262"/>
    </location>
</feature>
<dbReference type="InterPro" id="IPR050638">
    <property type="entry name" value="AA-Vitamin_Transporters"/>
</dbReference>
<evidence type="ECO:0000256" key="2">
    <source>
        <dbReference type="ARBA" id="ARBA00007362"/>
    </source>
</evidence>
<name>A0A5J6MPY7_9PROT</name>
<evidence type="ECO:0000256" key="3">
    <source>
        <dbReference type="ARBA" id="ARBA00022692"/>
    </source>
</evidence>
<proteinExistence type="inferred from homology"/>
<evidence type="ECO:0000256" key="6">
    <source>
        <dbReference type="SAM" id="Phobius"/>
    </source>
</evidence>
<evidence type="ECO:0000256" key="1">
    <source>
        <dbReference type="ARBA" id="ARBA00004141"/>
    </source>
</evidence>
<feature type="transmembrane region" description="Helical" evidence="6">
    <location>
        <begin position="213"/>
        <end position="232"/>
    </location>
</feature>
<dbReference type="Pfam" id="PF00892">
    <property type="entry name" value="EamA"/>
    <property type="match status" value="2"/>
</dbReference>
<dbReference type="InterPro" id="IPR037185">
    <property type="entry name" value="EmrE-like"/>
</dbReference>
<keyword evidence="9" id="KW-1185">Reference proteome</keyword>
<feature type="transmembrane region" description="Helical" evidence="6">
    <location>
        <begin position="268"/>
        <end position="287"/>
    </location>
</feature>
<evidence type="ECO:0000313" key="9">
    <source>
        <dbReference type="Proteomes" id="UP000326202"/>
    </source>
</evidence>
<dbReference type="InterPro" id="IPR000620">
    <property type="entry name" value="EamA_dom"/>
</dbReference>
<feature type="domain" description="EamA" evidence="7">
    <location>
        <begin position="5"/>
        <end position="135"/>
    </location>
</feature>
<evidence type="ECO:0000256" key="5">
    <source>
        <dbReference type="ARBA" id="ARBA00023136"/>
    </source>
</evidence>
<comment type="similarity">
    <text evidence="2">Belongs to the EamA transporter family.</text>
</comment>
<protein>
    <recommendedName>
        <fullName evidence="7">EamA domain-containing protein</fullName>
    </recommendedName>
</protein>
<dbReference type="Proteomes" id="UP000326202">
    <property type="component" value="Chromosome"/>
</dbReference>
<evidence type="ECO:0000313" key="8">
    <source>
        <dbReference type="EMBL" id="QEX19712.1"/>
    </source>
</evidence>
<evidence type="ECO:0000256" key="4">
    <source>
        <dbReference type="ARBA" id="ARBA00022989"/>
    </source>
</evidence>
<dbReference type="EMBL" id="CP042906">
    <property type="protein sequence ID" value="QEX19712.1"/>
    <property type="molecule type" value="Genomic_DNA"/>
</dbReference>
<feature type="transmembrane region" description="Helical" evidence="6">
    <location>
        <begin position="182"/>
        <end position="201"/>
    </location>
</feature>
<comment type="subcellular location">
    <subcellularLocation>
        <location evidence="1">Membrane</location>
        <topology evidence="1">Multi-pass membrane protein</topology>
    </subcellularLocation>
</comment>
<gene>
    <name evidence="8" type="ORF">FRZ44_50270</name>
</gene>
<dbReference type="PANTHER" id="PTHR32322">
    <property type="entry name" value="INNER MEMBRANE TRANSPORTER"/>
    <property type="match status" value="1"/>
</dbReference>
<organism evidence="8 9">
    <name type="scientific">Hypericibacter terrae</name>
    <dbReference type="NCBI Taxonomy" id="2602015"/>
    <lineage>
        <taxon>Bacteria</taxon>
        <taxon>Pseudomonadati</taxon>
        <taxon>Pseudomonadota</taxon>
        <taxon>Alphaproteobacteria</taxon>
        <taxon>Rhodospirillales</taxon>
        <taxon>Dongiaceae</taxon>
        <taxon>Hypericibacter</taxon>
    </lineage>
</organism>
<feature type="transmembrane region" description="Helical" evidence="6">
    <location>
        <begin position="34"/>
        <end position="52"/>
    </location>
</feature>
<dbReference type="GO" id="GO:0016020">
    <property type="term" value="C:membrane"/>
    <property type="evidence" value="ECO:0007669"/>
    <property type="project" value="UniProtKB-SubCell"/>
</dbReference>
<dbReference type="AlphaFoldDB" id="A0A5J6MPY7"/>